<keyword evidence="2" id="KW-0378">Hydrolase</keyword>
<evidence type="ECO:0000259" key="3">
    <source>
        <dbReference type="Pfam" id="PF00884"/>
    </source>
</evidence>
<name>A0A4R5KP53_9BACL</name>
<evidence type="ECO:0000256" key="1">
    <source>
        <dbReference type="ARBA" id="ARBA00022723"/>
    </source>
</evidence>
<dbReference type="InterPro" id="IPR017850">
    <property type="entry name" value="Alkaline_phosphatase_core_sf"/>
</dbReference>
<evidence type="ECO:0000313" key="5">
    <source>
        <dbReference type="Proteomes" id="UP000295636"/>
    </source>
</evidence>
<dbReference type="PANTHER" id="PTHR45953:SF1">
    <property type="entry name" value="IDURONATE 2-SULFATASE"/>
    <property type="match status" value="1"/>
</dbReference>
<dbReference type="GO" id="GO:0046872">
    <property type="term" value="F:metal ion binding"/>
    <property type="evidence" value="ECO:0007669"/>
    <property type="project" value="UniProtKB-KW"/>
</dbReference>
<dbReference type="OrthoDB" id="9762324at2"/>
<evidence type="ECO:0000256" key="2">
    <source>
        <dbReference type="ARBA" id="ARBA00022801"/>
    </source>
</evidence>
<dbReference type="Gene3D" id="3.40.720.10">
    <property type="entry name" value="Alkaline Phosphatase, subunit A"/>
    <property type="match status" value="1"/>
</dbReference>
<feature type="domain" description="Sulfatase N-terminal" evidence="3">
    <location>
        <begin position="9"/>
        <end position="386"/>
    </location>
</feature>
<comment type="caution">
    <text evidence="4">The sequence shown here is derived from an EMBL/GenBank/DDBJ whole genome shotgun (WGS) entry which is preliminary data.</text>
</comment>
<keyword evidence="5" id="KW-1185">Reference proteome</keyword>
<evidence type="ECO:0000313" key="4">
    <source>
        <dbReference type="EMBL" id="TDF97479.1"/>
    </source>
</evidence>
<dbReference type="GO" id="GO:0005737">
    <property type="term" value="C:cytoplasm"/>
    <property type="evidence" value="ECO:0007669"/>
    <property type="project" value="TreeGrafter"/>
</dbReference>
<reference evidence="4 5" key="1">
    <citation type="submission" date="2019-03" db="EMBL/GenBank/DDBJ databases">
        <title>This is whole genome sequence of Paenibacillus sp MS74 strain.</title>
        <authorList>
            <person name="Trinh H.N."/>
        </authorList>
    </citation>
    <scope>NUCLEOTIDE SEQUENCE [LARGE SCALE GENOMIC DNA]</scope>
    <source>
        <strain evidence="4 5">MS74</strain>
    </source>
</reference>
<dbReference type="AlphaFoldDB" id="A0A4R5KP53"/>
<keyword evidence="1" id="KW-0479">Metal-binding</keyword>
<dbReference type="EMBL" id="SMRT01000005">
    <property type="protein sequence ID" value="TDF97479.1"/>
    <property type="molecule type" value="Genomic_DNA"/>
</dbReference>
<dbReference type="Proteomes" id="UP000295636">
    <property type="component" value="Unassembled WGS sequence"/>
</dbReference>
<dbReference type="SUPFAM" id="SSF53649">
    <property type="entry name" value="Alkaline phosphatase-like"/>
    <property type="match status" value="1"/>
</dbReference>
<gene>
    <name evidence="4" type="ORF">E1757_12715</name>
</gene>
<dbReference type="GO" id="GO:0008484">
    <property type="term" value="F:sulfuric ester hydrolase activity"/>
    <property type="evidence" value="ECO:0007669"/>
    <property type="project" value="TreeGrafter"/>
</dbReference>
<dbReference type="RefSeq" id="WP_133228507.1">
    <property type="nucleotide sequence ID" value="NZ_SMRT01000005.1"/>
</dbReference>
<accession>A0A4R5KP53</accession>
<proteinExistence type="predicted"/>
<dbReference type="Pfam" id="PF00884">
    <property type="entry name" value="Sulfatase"/>
    <property type="match status" value="1"/>
</dbReference>
<dbReference type="PANTHER" id="PTHR45953">
    <property type="entry name" value="IDURONATE 2-SULFATASE"/>
    <property type="match status" value="1"/>
</dbReference>
<organism evidence="4 5">
    <name type="scientific">Paenibacillus piri</name>
    <dbReference type="NCBI Taxonomy" id="2547395"/>
    <lineage>
        <taxon>Bacteria</taxon>
        <taxon>Bacillati</taxon>
        <taxon>Bacillota</taxon>
        <taxon>Bacilli</taxon>
        <taxon>Bacillales</taxon>
        <taxon>Paenibacillaceae</taxon>
        <taxon>Paenibacillus</taxon>
    </lineage>
</organism>
<dbReference type="InterPro" id="IPR000917">
    <property type="entry name" value="Sulfatase_N"/>
</dbReference>
<protein>
    <submittedName>
        <fullName evidence="4">DUF4976 domain-containing protein</fullName>
    </submittedName>
</protein>
<sequence>MQMEHRTRPHILLITMDELRKDALSCYGNKAVATPHLDRLAEESIRFEKAYSVSPWCLPSRCAILTGLLPHESGAYSNFRKCELSAEIPNLFGILRDHGYRTTVFGKCHFSPVPYSSTRPDTTLPYDEFKDYYMSLGIDHLDLQDDKQVSVWFYDDYAKELDQAGYLEAYRKQVWSEKANGKVFAFPGPAEWHPDHWVGRKSAAYLEAYSEDRPLFAWVSFSGPHFPFDAHESYFDRVDMAKDATRNCKPGEFDDKARIHHESYYGPGGIEGSGAAADRACKNHSESYWQSLRRSYYANVALIDDQIGTIIHAARRKFGDNLLVIFTADHGEMLGNHGLWGKNNCAYEDVLNVPLLVQYPGESQGSVTNEQVMLTDIMATCLKAAGLKHEEMKGRDFKESGRNGGYDYVFAEGEGFSSVSNGRFKYIHLQKNNKLQYELFDLQQDPCEFHNLAGNPAYAGELAELRGRLLQLFMSQVLS</sequence>